<feature type="compositionally biased region" description="Polar residues" evidence="1">
    <location>
        <begin position="659"/>
        <end position="674"/>
    </location>
</feature>
<dbReference type="OrthoDB" id="10607188at2759"/>
<accession>A0A8B7PQZ2</accession>
<dbReference type="KEGG" id="hazt:108682926"/>
<dbReference type="Proteomes" id="UP000694843">
    <property type="component" value="Unplaced"/>
</dbReference>
<feature type="region of interest" description="Disordered" evidence="1">
    <location>
        <begin position="471"/>
        <end position="490"/>
    </location>
</feature>
<feature type="compositionally biased region" description="Low complexity" evidence="1">
    <location>
        <begin position="559"/>
        <end position="571"/>
    </location>
</feature>
<feature type="compositionally biased region" description="Low complexity" evidence="1">
    <location>
        <begin position="528"/>
        <end position="540"/>
    </location>
</feature>
<evidence type="ECO:0000313" key="4">
    <source>
        <dbReference type="RefSeq" id="XP_018027672.1"/>
    </source>
</evidence>
<dbReference type="AlphaFoldDB" id="A0A8B7PQZ2"/>
<feature type="signal peptide" evidence="2">
    <location>
        <begin position="1"/>
        <end position="18"/>
    </location>
</feature>
<dbReference type="RefSeq" id="XP_018027672.1">
    <property type="nucleotide sequence ID" value="XM_018172183.1"/>
</dbReference>
<feature type="compositionally biased region" description="Low complexity" evidence="1">
    <location>
        <begin position="675"/>
        <end position="711"/>
    </location>
</feature>
<dbReference type="GeneID" id="108682926"/>
<proteinExistence type="predicted"/>
<protein>
    <submittedName>
        <fullName evidence="4">Uncharacterized protein LOC108682926</fullName>
    </submittedName>
</protein>
<gene>
    <name evidence="4" type="primary">LOC108682926</name>
</gene>
<feature type="compositionally biased region" description="Polar residues" evidence="1">
    <location>
        <begin position="576"/>
        <end position="604"/>
    </location>
</feature>
<feature type="chain" id="PRO_5034318958" evidence="2">
    <location>
        <begin position="19"/>
        <end position="821"/>
    </location>
</feature>
<organism evidence="3 4">
    <name type="scientific">Hyalella azteca</name>
    <name type="common">Amphipod</name>
    <dbReference type="NCBI Taxonomy" id="294128"/>
    <lineage>
        <taxon>Eukaryota</taxon>
        <taxon>Metazoa</taxon>
        <taxon>Ecdysozoa</taxon>
        <taxon>Arthropoda</taxon>
        <taxon>Crustacea</taxon>
        <taxon>Multicrustacea</taxon>
        <taxon>Malacostraca</taxon>
        <taxon>Eumalacostraca</taxon>
        <taxon>Peracarida</taxon>
        <taxon>Amphipoda</taxon>
        <taxon>Senticaudata</taxon>
        <taxon>Talitrida</taxon>
        <taxon>Talitroidea</taxon>
        <taxon>Hyalellidae</taxon>
        <taxon>Hyalella</taxon>
    </lineage>
</organism>
<evidence type="ECO:0000256" key="1">
    <source>
        <dbReference type="SAM" id="MobiDB-lite"/>
    </source>
</evidence>
<keyword evidence="3" id="KW-1185">Reference proteome</keyword>
<name>A0A8B7PQZ2_HYAAZ</name>
<reference evidence="4" key="1">
    <citation type="submission" date="2025-08" db="UniProtKB">
        <authorList>
            <consortium name="RefSeq"/>
        </authorList>
    </citation>
    <scope>IDENTIFICATION</scope>
    <source>
        <tissue evidence="4">Whole organism</tissue>
    </source>
</reference>
<keyword evidence="2" id="KW-0732">Signal</keyword>
<evidence type="ECO:0000256" key="2">
    <source>
        <dbReference type="SAM" id="SignalP"/>
    </source>
</evidence>
<feature type="region of interest" description="Disordered" evidence="1">
    <location>
        <begin position="659"/>
        <end position="723"/>
    </location>
</feature>
<sequence>MRLRTLFFATCMVMAVDSMPQFELTKREMQAFEAVLGNSRPLSISSAVPVFAFSDNTPSKFVELPEGKLNGLALDRSGEPPIPASKIHFEESFARGATDGPVFDSRSGLPKHQGVVDIGNLASKQPRSFSQLGDESFVLSSSHNLDSFQGGSSLTSPKLDFGFKPLQETTSKIHQGSEFTASQVVKSTFSPSPQIDLTGGGTFRPSNSVKQFGDPGVLTDDNLAFTNFGVSGFGTSVGDVDLTSGFGSTVLSNVRGGSKEPFDVKAVSVTGKHLREDDNLYRHHVGASLVPTHGGGPGTTVVGKIHASKGHNVVNTVGIAIGGVLDGEGDLVTRSLDSQENNFSKNTVNTGNIQKQVSNTLSTSQSDSHAVVGTSISFGDPKARIRGTVESVPISIRDIAGQKHGSSLLGGVSQDRFRAHESQRQSLSLEPQQFTNVSPENSKNVNFDNIFKSSSVQFPNIPDIQLPLQAAGSSAGKNSNPGIPEGRAASPFGLETASKINDEKPALLSVHNFRPPSQNQVKTPGRVSPSSNHENPHSPSQEGTKRSEQILKLLRERAAAQNSDSSSQQLSEKPSRNSFSIPGSVSSQNRQVGQDNKQQNSPSAISLQNKQIADTLAKIRNQPGGQQSVILAKSPAQAAASQFSVSQIHELLKSSQLSTLAGSKQQSSGSVNPNSSRTSGSQSSSQLLAISAGNKPQQPSLSSNQQLSTSLGPRPQQSAVSLGQQLSSSALKQFSVSSQSSSLATGQQSSILSGLKNPQKTVGSSGTTIVHATSGQTKSSLPPSALKSLAGLGNLGGLGALAGASAAGGQPQIIVKSMSET</sequence>
<evidence type="ECO:0000313" key="3">
    <source>
        <dbReference type="Proteomes" id="UP000694843"/>
    </source>
</evidence>
<feature type="region of interest" description="Disordered" evidence="1">
    <location>
        <begin position="510"/>
        <end position="604"/>
    </location>
</feature>
<feature type="compositionally biased region" description="Basic and acidic residues" evidence="1">
    <location>
        <begin position="543"/>
        <end position="558"/>
    </location>
</feature>
<feature type="compositionally biased region" description="Polar residues" evidence="1">
    <location>
        <begin position="471"/>
        <end position="481"/>
    </location>
</feature>